<evidence type="ECO:0000256" key="2">
    <source>
        <dbReference type="ARBA" id="ARBA00022618"/>
    </source>
</evidence>
<dbReference type="InterPro" id="IPR013033">
    <property type="entry name" value="MinC"/>
</dbReference>
<evidence type="ECO:0000313" key="10">
    <source>
        <dbReference type="Proteomes" id="UP001597059"/>
    </source>
</evidence>
<dbReference type="PANTHER" id="PTHR34108">
    <property type="entry name" value="SEPTUM SITE-DETERMINING PROTEIN MINC"/>
    <property type="match status" value="1"/>
</dbReference>
<dbReference type="Gene3D" id="3.30.70.260">
    <property type="match status" value="1"/>
</dbReference>
<evidence type="ECO:0000256" key="5">
    <source>
        <dbReference type="ARBA" id="ARBA00025606"/>
    </source>
</evidence>
<dbReference type="PANTHER" id="PTHR34108:SF1">
    <property type="entry name" value="SEPTUM SITE-DETERMINING PROTEIN MINC"/>
    <property type="match status" value="1"/>
</dbReference>
<evidence type="ECO:0000256" key="4">
    <source>
        <dbReference type="ARBA" id="ARBA00023306"/>
    </source>
</evidence>
<comment type="similarity">
    <text evidence="1 6">Belongs to the MinC family.</text>
</comment>
<dbReference type="Pfam" id="PF03775">
    <property type="entry name" value="MinC_C"/>
    <property type="match status" value="1"/>
</dbReference>
<keyword evidence="10" id="KW-1185">Reference proteome</keyword>
<dbReference type="Pfam" id="PF05209">
    <property type="entry name" value="MinC_N"/>
    <property type="match status" value="1"/>
</dbReference>
<sequence length="241" mass="26306">MSDTDFRLKGSVVTTVVLEVRRLNVEQVILGLKEKIAQVPQFFNQAPLIVDFSHCEKVSFDAFESLIDNCRLLGLAVMGWRAPDNGVPPWRSDVLLPMLPSGGNRKINIKNEDSAPASDPHVVIKTVVEEREIAQPATLVTKPIRSGQQIYAPGDLIIVSQVSPGAEVLAEGNIHIYGALRGRALAGIKGNTDARIFCRSMEAELVSVAGNFMLSDALQNIIWKETAQVLLVDDTLEVVPL</sequence>
<evidence type="ECO:0000259" key="7">
    <source>
        <dbReference type="Pfam" id="PF03775"/>
    </source>
</evidence>
<organism evidence="9 10">
    <name type="scientific">Rhodanobacter aciditrophus</name>
    <dbReference type="NCBI Taxonomy" id="1623218"/>
    <lineage>
        <taxon>Bacteria</taxon>
        <taxon>Pseudomonadati</taxon>
        <taxon>Pseudomonadota</taxon>
        <taxon>Gammaproteobacteria</taxon>
        <taxon>Lysobacterales</taxon>
        <taxon>Rhodanobacteraceae</taxon>
        <taxon>Rhodanobacter</taxon>
    </lineage>
</organism>
<accession>A0ABW4B1B0</accession>
<comment type="caution">
    <text evidence="9">The sequence shown here is derived from an EMBL/GenBank/DDBJ whole genome shotgun (WGS) entry which is preliminary data.</text>
</comment>
<dbReference type="RefSeq" id="WP_377367780.1">
    <property type="nucleotide sequence ID" value="NZ_JBHTMN010000012.1"/>
</dbReference>
<gene>
    <name evidence="6 9" type="primary">minC</name>
    <name evidence="9" type="ORF">ACFQ45_11445</name>
</gene>
<dbReference type="Proteomes" id="UP001597059">
    <property type="component" value="Unassembled WGS sequence"/>
</dbReference>
<evidence type="ECO:0000256" key="3">
    <source>
        <dbReference type="ARBA" id="ARBA00023210"/>
    </source>
</evidence>
<evidence type="ECO:0000259" key="8">
    <source>
        <dbReference type="Pfam" id="PF05209"/>
    </source>
</evidence>
<evidence type="ECO:0000256" key="1">
    <source>
        <dbReference type="ARBA" id="ARBA00006291"/>
    </source>
</evidence>
<comment type="function">
    <text evidence="5 6">Cell division inhibitor that blocks the formation of polar Z ring septums. Rapidly oscillates between the poles of the cell to destabilize FtsZ filaments that have formed before they mature into polar Z rings. Prevents FtsZ polymerization.</text>
</comment>
<name>A0ABW4B1B0_9GAMM</name>
<evidence type="ECO:0000256" key="6">
    <source>
        <dbReference type="HAMAP-Rule" id="MF_00267"/>
    </source>
</evidence>
<evidence type="ECO:0000313" key="9">
    <source>
        <dbReference type="EMBL" id="MFD1383990.1"/>
    </source>
</evidence>
<dbReference type="SUPFAM" id="SSF63848">
    <property type="entry name" value="Cell-division inhibitor MinC, C-terminal domain"/>
    <property type="match status" value="1"/>
</dbReference>
<keyword evidence="2 6" id="KW-0132">Cell division</keyword>
<keyword evidence="4 6" id="KW-0131">Cell cycle</keyword>
<feature type="domain" description="Septum formation inhibitor MinC N-terminal" evidence="8">
    <location>
        <begin position="6"/>
        <end position="72"/>
    </location>
</feature>
<reference evidence="10" key="1">
    <citation type="journal article" date="2019" name="Int. J. Syst. Evol. Microbiol.">
        <title>The Global Catalogue of Microorganisms (GCM) 10K type strain sequencing project: providing services to taxonomists for standard genome sequencing and annotation.</title>
        <authorList>
            <consortium name="The Broad Institute Genomics Platform"/>
            <consortium name="The Broad Institute Genome Sequencing Center for Infectious Disease"/>
            <person name="Wu L."/>
            <person name="Ma J."/>
        </authorList>
    </citation>
    <scope>NUCLEOTIDE SEQUENCE [LARGE SCALE GENOMIC DNA]</scope>
    <source>
        <strain evidence="10">JCM 30774</strain>
    </source>
</reference>
<comment type="subunit">
    <text evidence="6">Interacts with MinD and FtsZ.</text>
</comment>
<dbReference type="InterPro" id="IPR036145">
    <property type="entry name" value="MinC_C_sf"/>
</dbReference>
<feature type="domain" description="Septum formation inhibitor MinC C-terminal" evidence="7">
    <location>
        <begin position="140"/>
        <end position="238"/>
    </location>
</feature>
<dbReference type="InterPro" id="IPR016098">
    <property type="entry name" value="CAP/MinC_C"/>
</dbReference>
<dbReference type="HAMAP" id="MF_00267">
    <property type="entry name" value="MinC"/>
    <property type="match status" value="1"/>
</dbReference>
<dbReference type="InterPro" id="IPR007874">
    <property type="entry name" value="MinC_N"/>
</dbReference>
<dbReference type="EMBL" id="JBHTMN010000012">
    <property type="protein sequence ID" value="MFD1383990.1"/>
    <property type="molecule type" value="Genomic_DNA"/>
</dbReference>
<proteinExistence type="inferred from homology"/>
<dbReference type="InterPro" id="IPR005526">
    <property type="entry name" value="Septum_form_inhib_MinC_C"/>
</dbReference>
<keyword evidence="3 6" id="KW-0717">Septation</keyword>
<dbReference type="Gene3D" id="2.160.20.70">
    <property type="match status" value="1"/>
</dbReference>
<protein>
    <recommendedName>
        <fullName evidence="6">Probable septum site-determining protein MinC</fullName>
    </recommendedName>
</protein>
<dbReference type="NCBIfam" id="TIGR01222">
    <property type="entry name" value="minC"/>
    <property type="match status" value="1"/>
</dbReference>